<feature type="compositionally biased region" description="Polar residues" evidence="2">
    <location>
        <begin position="31"/>
        <end position="41"/>
    </location>
</feature>
<comment type="caution">
    <text evidence="3">The sequence shown here is derived from an EMBL/GenBank/DDBJ whole genome shotgun (WGS) entry which is preliminary data.</text>
</comment>
<evidence type="ECO:0000313" key="3">
    <source>
        <dbReference type="EMBL" id="CAI9549617.1"/>
    </source>
</evidence>
<name>A0ABN9BQS8_9NEOB</name>
<dbReference type="PANTHER" id="PTHR22972:SF3">
    <property type="entry name" value="INACTIVE TYROSINE-PROTEIN KINASE PRAG1"/>
    <property type="match status" value="1"/>
</dbReference>
<reference evidence="3" key="1">
    <citation type="submission" date="2023-05" db="EMBL/GenBank/DDBJ databases">
        <authorList>
            <person name="Stuckert A."/>
        </authorList>
    </citation>
    <scope>NUCLEOTIDE SEQUENCE</scope>
</reference>
<dbReference type="Proteomes" id="UP001162483">
    <property type="component" value="Unassembled WGS sequence"/>
</dbReference>
<feature type="region of interest" description="Disordered" evidence="2">
    <location>
        <begin position="22"/>
        <end position="60"/>
    </location>
</feature>
<comment type="similarity">
    <text evidence="1">Belongs to the protein kinase superfamily.</text>
</comment>
<dbReference type="PANTHER" id="PTHR22972">
    <property type="entry name" value="SERINE/THREONINE PROTEIN KINASE"/>
    <property type="match status" value="1"/>
</dbReference>
<gene>
    <name evidence="3" type="ORF">SPARVUS_LOCUS3381593</name>
</gene>
<evidence type="ECO:0000313" key="4">
    <source>
        <dbReference type="Proteomes" id="UP001162483"/>
    </source>
</evidence>
<keyword evidence="4" id="KW-1185">Reference proteome</keyword>
<feature type="non-terminal residue" evidence="3">
    <location>
        <position position="115"/>
    </location>
</feature>
<proteinExistence type="inferred from homology"/>
<evidence type="ECO:0000256" key="1">
    <source>
        <dbReference type="ARBA" id="ARBA00038349"/>
    </source>
</evidence>
<organism evidence="3 4">
    <name type="scientific">Staurois parvus</name>
    <dbReference type="NCBI Taxonomy" id="386267"/>
    <lineage>
        <taxon>Eukaryota</taxon>
        <taxon>Metazoa</taxon>
        <taxon>Chordata</taxon>
        <taxon>Craniata</taxon>
        <taxon>Vertebrata</taxon>
        <taxon>Euteleostomi</taxon>
        <taxon>Amphibia</taxon>
        <taxon>Batrachia</taxon>
        <taxon>Anura</taxon>
        <taxon>Neobatrachia</taxon>
        <taxon>Ranoidea</taxon>
        <taxon>Ranidae</taxon>
        <taxon>Staurois</taxon>
    </lineage>
</organism>
<dbReference type="InterPro" id="IPR051511">
    <property type="entry name" value="MitoQC_Scaffold_Kinases"/>
</dbReference>
<accession>A0ABN9BQS8</accession>
<dbReference type="EMBL" id="CATNWA010005247">
    <property type="protein sequence ID" value="CAI9549617.1"/>
    <property type="molecule type" value="Genomic_DNA"/>
</dbReference>
<protein>
    <submittedName>
        <fullName evidence="3">Uncharacterized protein</fullName>
    </submittedName>
</protein>
<sequence>MSVCNEFVEHIWKPGSCKNCFHPKSDHRKPQASSDGKTSNLPALPSLNGIRTKSENNNQDDDIITAALYSKPTIAVKPTMITSDTAEEWAQMNSTETLTQVSWKVSSTGNSILKS</sequence>
<evidence type="ECO:0000256" key="2">
    <source>
        <dbReference type="SAM" id="MobiDB-lite"/>
    </source>
</evidence>